<dbReference type="EMBL" id="JAUKUA010000005">
    <property type="protein sequence ID" value="KAK0712108.1"/>
    <property type="molecule type" value="Genomic_DNA"/>
</dbReference>
<protein>
    <recommendedName>
        <fullName evidence="5">Methyltransferase domain-containing protein</fullName>
    </recommendedName>
</protein>
<name>A0AA40AAL2_9PEZI</name>
<dbReference type="Proteomes" id="UP001172102">
    <property type="component" value="Unassembled WGS sequence"/>
</dbReference>
<comment type="pathway">
    <text evidence="1">Secondary metabolite biosynthesis.</text>
</comment>
<sequence>MASRTEFGGYVKYQHELPEKAFYEKAWHLLDKYSGIPEDEIEPHVRAVRDKAFAVFNYPCLGRWRFLDLYITTHPQYQELLDRTKAGATLLDAGCCVGQALRQLAFDGAPQENLAGTDLRPEFIDLGYDLFRDRDSFKAKFVAGSVLDADDEALRALDGTVDIIHAASFFHLFGWDDQVTVGVRLVKFFKRGIDNATVLGRQVGTDKPLDVEEHRASGTGRQGRYHHNEASLQKLWDFIGERTETRWKVQAELSYEADLLVEGGEVERILIRYLVRSV</sequence>
<evidence type="ECO:0000256" key="2">
    <source>
        <dbReference type="ARBA" id="ARBA00022679"/>
    </source>
</evidence>
<dbReference type="Gene3D" id="3.40.50.150">
    <property type="entry name" value="Vaccinia Virus protein VP39"/>
    <property type="match status" value="1"/>
</dbReference>
<dbReference type="InterPro" id="IPR051654">
    <property type="entry name" value="Meroterpenoid_MTases"/>
</dbReference>
<proteinExistence type="inferred from homology"/>
<organism evidence="6 7">
    <name type="scientific">Lasiosphaeris hirsuta</name>
    <dbReference type="NCBI Taxonomy" id="260670"/>
    <lineage>
        <taxon>Eukaryota</taxon>
        <taxon>Fungi</taxon>
        <taxon>Dikarya</taxon>
        <taxon>Ascomycota</taxon>
        <taxon>Pezizomycotina</taxon>
        <taxon>Sordariomycetes</taxon>
        <taxon>Sordariomycetidae</taxon>
        <taxon>Sordariales</taxon>
        <taxon>Lasiosphaeriaceae</taxon>
        <taxon>Lasiosphaeris</taxon>
    </lineage>
</organism>
<dbReference type="InterPro" id="IPR029063">
    <property type="entry name" value="SAM-dependent_MTases_sf"/>
</dbReference>
<evidence type="ECO:0000256" key="1">
    <source>
        <dbReference type="ARBA" id="ARBA00005179"/>
    </source>
</evidence>
<dbReference type="SUPFAM" id="SSF53335">
    <property type="entry name" value="S-adenosyl-L-methionine-dependent methyltransferases"/>
    <property type="match status" value="1"/>
</dbReference>
<reference evidence="6" key="1">
    <citation type="submission" date="2023-06" db="EMBL/GenBank/DDBJ databases">
        <title>Genome-scale phylogeny and comparative genomics of the fungal order Sordariales.</title>
        <authorList>
            <consortium name="Lawrence Berkeley National Laboratory"/>
            <person name="Hensen N."/>
            <person name="Bonometti L."/>
            <person name="Westerberg I."/>
            <person name="Brannstrom I.O."/>
            <person name="Guillou S."/>
            <person name="Cros-Aarteil S."/>
            <person name="Calhoun S."/>
            <person name="Haridas S."/>
            <person name="Kuo A."/>
            <person name="Mondo S."/>
            <person name="Pangilinan J."/>
            <person name="Riley R."/>
            <person name="Labutti K."/>
            <person name="Andreopoulos B."/>
            <person name="Lipzen A."/>
            <person name="Chen C."/>
            <person name="Yanf M."/>
            <person name="Daum C."/>
            <person name="Ng V."/>
            <person name="Clum A."/>
            <person name="Steindorff A."/>
            <person name="Ohm R."/>
            <person name="Martin F."/>
            <person name="Silar P."/>
            <person name="Natvig D."/>
            <person name="Lalanne C."/>
            <person name="Gautier V."/>
            <person name="Ament-Velasquez S.L."/>
            <person name="Kruys A."/>
            <person name="Hutchinson M.I."/>
            <person name="Powell A.J."/>
            <person name="Barry K."/>
            <person name="Miller A.N."/>
            <person name="Grigoriev I.V."/>
            <person name="Debuchy R."/>
            <person name="Gladieux P."/>
            <person name="Thoren M.H."/>
            <person name="Johannesson H."/>
        </authorList>
    </citation>
    <scope>NUCLEOTIDE SEQUENCE</scope>
    <source>
        <strain evidence="6">SMH4607-1</strain>
    </source>
</reference>
<comment type="similarity">
    <text evidence="4">Belongs to the class I-like SAM-binding methyltransferase superfamily.</text>
</comment>
<dbReference type="Pfam" id="PF13649">
    <property type="entry name" value="Methyltransf_25"/>
    <property type="match status" value="1"/>
</dbReference>
<keyword evidence="7" id="KW-1185">Reference proteome</keyword>
<evidence type="ECO:0000256" key="3">
    <source>
        <dbReference type="ARBA" id="ARBA00022691"/>
    </source>
</evidence>
<accession>A0AA40AAL2</accession>
<evidence type="ECO:0000256" key="4">
    <source>
        <dbReference type="ARBA" id="ARBA00038314"/>
    </source>
</evidence>
<feature type="domain" description="Methyltransferase" evidence="5">
    <location>
        <begin position="91"/>
        <end position="181"/>
    </location>
</feature>
<evidence type="ECO:0000313" key="7">
    <source>
        <dbReference type="Proteomes" id="UP001172102"/>
    </source>
</evidence>
<comment type="caution">
    <text evidence="6">The sequence shown here is derived from an EMBL/GenBank/DDBJ whole genome shotgun (WGS) entry which is preliminary data.</text>
</comment>
<dbReference type="GO" id="GO:0016740">
    <property type="term" value="F:transferase activity"/>
    <property type="evidence" value="ECO:0007669"/>
    <property type="project" value="UniProtKB-KW"/>
</dbReference>
<gene>
    <name evidence="6" type="ORF">B0H67DRAFT_306366</name>
</gene>
<evidence type="ECO:0000313" key="6">
    <source>
        <dbReference type="EMBL" id="KAK0712108.1"/>
    </source>
</evidence>
<keyword evidence="3" id="KW-0949">S-adenosyl-L-methionine</keyword>
<dbReference type="PANTHER" id="PTHR35897">
    <property type="entry name" value="METHYLTRANSFERASE AUSD"/>
    <property type="match status" value="1"/>
</dbReference>
<dbReference type="AlphaFoldDB" id="A0AA40AAL2"/>
<dbReference type="InterPro" id="IPR041698">
    <property type="entry name" value="Methyltransf_25"/>
</dbReference>
<dbReference type="PANTHER" id="PTHR35897:SF1">
    <property type="entry name" value="METHYLTRANSFERASE AUSD"/>
    <property type="match status" value="1"/>
</dbReference>
<evidence type="ECO:0000259" key="5">
    <source>
        <dbReference type="Pfam" id="PF13649"/>
    </source>
</evidence>
<keyword evidence="2" id="KW-0808">Transferase</keyword>